<comment type="caution">
    <text evidence="2">The sequence shown here is derived from an EMBL/GenBank/DDBJ whole genome shotgun (WGS) entry which is preliminary data.</text>
</comment>
<dbReference type="Proteomes" id="UP000031563">
    <property type="component" value="Unassembled WGS sequence"/>
</dbReference>
<reference evidence="2" key="1">
    <citation type="submission" date="2015-02" db="EMBL/GenBank/DDBJ databases">
        <title>Genome Assembly of Bacillaceae bacterium MTCC 8252.</title>
        <authorList>
            <person name="Verma A."/>
            <person name="Khatri I."/>
            <person name="Mual P."/>
            <person name="Subramanian S."/>
            <person name="Krishnamurthi S."/>
        </authorList>
    </citation>
    <scope>NUCLEOTIDE SEQUENCE [LARGE SCALE GENOMIC DNA]</scope>
    <source>
        <strain evidence="2">MTCC 8252</strain>
    </source>
</reference>
<organism evidence="2 3">
    <name type="scientific">Bacillus thermotolerans</name>
    <name type="common">Quasibacillus thermotolerans</name>
    <dbReference type="NCBI Taxonomy" id="1221996"/>
    <lineage>
        <taxon>Bacteria</taxon>
        <taxon>Bacillati</taxon>
        <taxon>Bacillota</taxon>
        <taxon>Bacilli</taxon>
        <taxon>Bacillales</taxon>
        <taxon>Bacillaceae</taxon>
        <taxon>Bacillus</taxon>
    </lineage>
</organism>
<gene>
    <name evidence="2" type="ORF">QY95_03181</name>
</gene>
<evidence type="ECO:0000313" key="2">
    <source>
        <dbReference type="EMBL" id="KKB36317.1"/>
    </source>
</evidence>
<protein>
    <submittedName>
        <fullName evidence="2">Uncharacterized protein</fullName>
    </submittedName>
</protein>
<accession>A0A0F5HTY1</accession>
<evidence type="ECO:0000256" key="1">
    <source>
        <dbReference type="SAM" id="MobiDB-lite"/>
    </source>
</evidence>
<feature type="region of interest" description="Disordered" evidence="1">
    <location>
        <begin position="1"/>
        <end position="20"/>
    </location>
</feature>
<keyword evidence="3" id="KW-1185">Reference proteome</keyword>
<sequence length="91" mass="9736">MSPKEQVPRKDPLGANLSGKRITAGRISGERLHSRPPKGKGLIPVIELNFQAKGQRKGVVITLSFSVLLCADSPVGEEETVEACAGQWLSV</sequence>
<evidence type="ECO:0000313" key="3">
    <source>
        <dbReference type="Proteomes" id="UP000031563"/>
    </source>
</evidence>
<proteinExistence type="predicted"/>
<name>A0A0F5HTY1_BACTR</name>
<dbReference type="AlphaFoldDB" id="A0A0F5HTY1"/>
<dbReference type="EMBL" id="JWIR02000062">
    <property type="protein sequence ID" value="KKB36317.1"/>
    <property type="molecule type" value="Genomic_DNA"/>
</dbReference>
<accession>A0A0F5HN69</accession>
<feature type="compositionally biased region" description="Basic and acidic residues" evidence="1">
    <location>
        <begin position="1"/>
        <end position="12"/>
    </location>
</feature>